<keyword evidence="7" id="KW-1185">Reference proteome</keyword>
<dbReference type="Gene3D" id="3.30.450.330">
    <property type="match status" value="1"/>
</dbReference>
<evidence type="ECO:0000256" key="3">
    <source>
        <dbReference type="ARBA" id="ARBA00023136"/>
    </source>
</evidence>
<dbReference type="eggNOG" id="COG0768">
    <property type="taxonomic scope" value="Bacteria"/>
</dbReference>
<reference evidence="6 7" key="2">
    <citation type="journal article" date="2011" name="J. Bacteriol.">
        <title>Complete genome sequence of strain HTCC2503T of Parvularcula bermudensis, the type species of the order "Parvularculales" in the class Alphaproteobacteria.</title>
        <authorList>
            <person name="Oh H.M."/>
            <person name="Kang I."/>
            <person name="Vergin K.L."/>
            <person name="Kang D."/>
            <person name="Rhee K.H."/>
            <person name="Giovannoni S.J."/>
            <person name="Cho J.C."/>
        </authorList>
    </citation>
    <scope>NUCLEOTIDE SEQUENCE [LARGE SCALE GENOMIC DNA]</scope>
    <source>
        <strain evidence="7">ATCC BAA-594 / HTCC2503 / KCTC 12087</strain>
    </source>
</reference>
<keyword evidence="2" id="KW-0378">Hydrolase</keyword>
<dbReference type="EMBL" id="CP002156">
    <property type="protein sequence ID" value="ADM09991.1"/>
    <property type="molecule type" value="Genomic_DNA"/>
</dbReference>
<dbReference type="PANTHER" id="PTHR30627">
    <property type="entry name" value="PEPTIDOGLYCAN D,D-TRANSPEPTIDASE"/>
    <property type="match status" value="1"/>
</dbReference>
<organism evidence="6 7">
    <name type="scientific">Parvularcula bermudensis (strain ATCC BAA-594 / HTCC2503 / KCTC 12087)</name>
    <dbReference type="NCBI Taxonomy" id="314260"/>
    <lineage>
        <taxon>Bacteria</taxon>
        <taxon>Pseudomonadati</taxon>
        <taxon>Pseudomonadota</taxon>
        <taxon>Alphaproteobacteria</taxon>
        <taxon>Parvularculales</taxon>
        <taxon>Parvularculaceae</taxon>
        <taxon>Parvularcula</taxon>
    </lineage>
</organism>
<evidence type="ECO:0000259" key="4">
    <source>
        <dbReference type="Pfam" id="PF00905"/>
    </source>
</evidence>
<dbReference type="Pfam" id="PF03717">
    <property type="entry name" value="PBP_dimer"/>
    <property type="match status" value="1"/>
</dbReference>
<dbReference type="InterPro" id="IPR012338">
    <property type="entry name" value="Beta-lactam/transpept-like"/>
</dbReference>
<feature type="domain" description="Penicillin-binding protein dimerisation" evidence="5">
    <location>
        <begin position="55"/>
        <end position="160"/>
    </location>
</feature>
<evidence type="ECO:0000256" key="1">
    <source>
        <dbReference type="ARBA" id="ARBA00004370"/>
    </source>
</evidence>
<dbReference type="HOGENOM" id="CLU_009289_6_2_5"/>
<dbReference type="Gene3D" id="3.90.1310.10">
    <property type="entry name" value="Penicillin-binding protein 2a (Domain 2)"/>
    <property type="match status" value="1"/>
</dbReference>
<dbReference type="KEGG" id="pbr:PB2503_09694"/>
<sequence length="562" mass="60615">MSEPISPEADVTFRLKLCAVAFFGLFGLLLLRLGMVSFGGEVSLRYDQDARAEIRAPRAIVDRVGRPLAMNTNLIGLAVDGREVTDPEEIAARLLPLFPDLDTARLTSRLARGRYVHLFNAITDKERQAVIALGLPGVRFPESQGRAYPQKSLAAHIVGYRIPGEGGAVGAEKALDAGSLSPGGREPVALSIDLVAQQILEEELARALETFSGKAAWGVLLDVHTGQVRALANLPTFNPNRPGAFPAASWRNRAMSDRYELGSAFKPLTVAAAFDAGVIAPSETFDVATPLEIGGWEIDDYSRKKPFMTPAEIVQYSSNIGTIRIVQRLGTARFTQMLEALNLSSPLFTELPEARDPALSTEWRPSELASSSYGHGIAVSPLQLTAAFAAVVNGGVYRTPTFLNEATVPGRRIFRPETSKRMKLILRRTVTDGTARNARAPGYYPIGKTATADKPVAGGYRDEGGQLISSFIGAFPGYDPQYVLLVSVDEPKGTRETYGFATAGYVAAPAFSRIVERVAPTLDIMPASDAVAADGFLGLRREIAQRPAETDALARLMEEALR</sequence>
<dbReference type="RefSeq" id="WP_013300965.1">
    <property type="nucleotide sequence ID" value="NC_014414.1"/>
</dbReference>
<dbReference type="AlphaFoldDB" id="E0TDS5"/>
<evidence type="ECO:0000313" key="6">
    <source>
        <dbReference type="EMBL" id="ADM09991.1"/>
    </source>
</evidence>
<dbReference type="Pfam" id="PF00905">
    <property type="entry name" value="Transpeptidase"/>
    <property type="match status" value="1"/>
</dbReference>
<dbReference type="OrthoDB" id="9789078at2"/>
<dbReference type="Gene3D" id="3.40.710.10">
    <property type="entry name" value="DD-peptidase/beta-lactamase superfamily"/>
    <property type="match status" value="1"/>
</dbReference>
<keyword evidence="2" id="KW-0121">Carboxypeptidase</keyword>
<evidence type="ECO:0008006" key="8">
    <source>
        <dbReference type="Google" id="ProtNLM"/>
    </source>
</evidence>
<dbReference type="InterPro" id="IPR036138">
    <property type="entry name" value="PBP_dimer_sf"/>
</dbReference>
<keyword evidence="3" id="KW-0472">Membrane</keyword>
<dbReference type="GO" id="GO:0008658">
    <property type="term" value="F:penicillin binding"/>
    <property type="evidence" value="ECO:0007669"/>
    <property type="project" value="InterPro"/>
</dbReference>
<dbReference type="STRING" id="314260.PB2503_09694"/>
<proteinExistence type="predicted"/>
<evidence type="ECO:0000313" key="7">
    <source>
        <dbReference type="Proteomes" id="UP000001302"/>
    </source>
</evidence>
<dbReference type="InterPro" id="IPR001460">
    <property type="entry name" value="PCN-bd_Tpept"/>
</dbReference>
<feature type="domain" description="Penicillin-binding protein transpeptidase" evidence="4">
    <location>
        <begin position="219"/>
        <end position="512"/>
    </location>
</feature>
<comment type="subcellular location">
    <subcellularLocation>
        <location evidence="1">Membrane</location>
    </subcellularLocation>
</comment>
<dbReference type="PANTHER" id="PTHR30627:SF1">
    <property type="entry name" value="PEPTIDOGLYCAN D,D-TRANSPEPTIDASE FTSI"/>
    <property type="match status" value="1"/>
</dbReference>
<dbReference type="GO" id="GO:0004180">
    <property type="term" value="F:carboxypeptidase activity"/>
    <property type="evidence" value="ECO:0007669"/>
    <property type="project" value="UniProtKB-KW"/>
</dbReference>
<evidence type="ECO:0000259" key="5">
    <source>
        <dbReference type="Pfam" id="PF03717"/>
    </source>
</evidence>
<reference evidence="7" key="1">
    <citation type="submission" date="2010-08" db="EMBL/GenBank/DDBJ databases">
        <title>Genome sequence of Parvularcula bermudensis HTCC2503.</title>
        <authorList>
            <person name="Kang D.-M."/>
            <person name="Oh H.-M."/>
            <person name="Cho J.-C."/>
        </authorList>
    </citation>
    <scope>NUCLEOTIDE SEQUENCE [LARGE SCALE GENOMIC DNA]</scope>
    <source>
        <strain evidence="7">ATCC BAA-594 / HTCC2503 / KCTC 12087</strain>
    </source>
</reference>
<dbReference type="SUPFAM" id="SSF56519">
    <property type="entry name" value="Penicillin binding protein dimerisation domain"/>
    <property type="match status" value="1"/>
</dbReference>
<dbReference type="SUPFAM" id="SSF56601">
    <property type="entry name" value="beta-lactamase/transpeptidase-like"/>
    <property type="match status" value="1"/>
</dbReference>
<dbReference type="InterPro" id="IPR050515">
    <property type="entry name" value="Beta-lactam/transpept"/>
</dbReference>
<keyword evidence="2" id="KW-0645">Protease</keyword>
<accession>E0TDS5</accession>
<dbReference type="Proteomes" id="UP000001302">
    <property type="component" value="Chromosome"/>
</dbReference>
<gene>
    <name evidence="6" type="ordered locus">PB2503_09694</name>
</gene>
<protein>
    <recommendedName>
        <fullName evidence="8">Penicillin-binding protein</fullName>
    </recommendedName>
</protein>
<dbReference type="GO" id="GO:0005886">
    <property type="term" value="C:plasma membrane"/>
    <property type="evidence" value="ECO:0007669"/>
    <property type="project" value="TreeGrafter"/>
</dbReference>
<evidence type="ECO:0000256" key="2">
    <source>
        <dbReference type="ARBA" id="ARBA00022645"/>
    </source>
</evidence>
<dbReference type="GO" id="GO:0071555">
    <property type="term" value="P:cell wall organization"/>
    <property type="evidence" value="ECO:0007669"/>
    <property type="project" value="TreeGrafter"/>
</dbReference>
<name>E0TDS5_PARBH</name>
<dbReference type="InterPro" id="IPR005311">
    <property type="entry name" value="PBP_dimer"/>
</dbReference>